<evidence type="ECO:0000313" key="4">
    <source>
        <dbReference type="Proteomes" id="UP000293360"/>
    </source>
</evidence>
<dbReference type="STRING" id="155417.A0A4Q4SXB6"/>
<dbReference type="AlphaFoldDB" id="A0A4Q4SXB6"/>
<dbReference type="PANTHER" id="PTHR28083">
    <property type="entry name" value="GOOD FOR FULL DBP5 ACTIVITY PROTEIN 2"/>
    <property type="match status" value="1"/>
</dbReference>
<evidence type="ECO:0000259" key="2">
    <source>
        <dbReference type="Pfam" id="PF21762"/>
    </source>
</evidence>
<dbReference type="GO" id="GO:0005634">
    <property type="term" value="C:nucleus"/>
    <property type="evidence" value="ECO:0007669"/>
    <property type="project" value="TreeGrafter"/>
</dbReference>
<feature type="region of interest" description="Disordered" evidence="1">
    <location>
        <begin position="15"/>
        <end position="95"/>
    </location>
</feature>
<evidence type="ECO:0000313" key="3">
    <source>
        <dbReference type="EMBL" id="RYO82410.1"/>
    </source>
</evidence>
<dbReference type="Pfam" id="PF21762">
    <property type="entry name" value="DEDDh_C"/>
    <property type="match status" value="1"/>
</dbReference>
<reference evidence="3 4" key="1">
    <citation type="submission" date="2018-06" db="EMBL/GenBank/DDBJ databases">
        <title>Complete Genomes of Monosporascus.</title>
        <authorList>
            <person name="Robinson A.J."/>
            <person name="Natvig D.O."/>
        </authorList>
    </citation>
    <scope>NUCLEOTIDE SEQUENCE [LARGE SCALE GENOMIC DNA]</scope>
    <source>
        <strain evidence="3 4">CBS 110550</strain>
    </source>
</reference>
<sequence length="455" mass="51077">MAHRTDEVVLRIGGLRTLDHQGSENRSETKQEDAGYRPFAPLSEDFLHRKPPPQELQDEDDDEEEFEINVRSLTKSTTVAQTSDSPTSVASRRANSEEDFKDLSFKIYTFPKDDYENLTAAALQSFKEMMDGVYNSLKAPKRKKNPETAKGRRIERQKNLGRVTKRVQRYLGLRPRAVYASHLSSAASGWNADKPAPFIKDSSVRFVCVDVEAYEMNADLVTEVGLAVLDTDDIMDVAPGKNGENWLSEIETFHFRIKEYSSMINSQFVHGCPGSFAFGNSDFVSLKDIPQEVGNIIGDNASGDKQPVILVGHDIANDLAYLQKVGYNPWRVPHIVDEIDTKSMFQRLKRSQDGRGLETVCSDLGYPGYDFHNAGNDARWTLRDRMRGSGVMESLMTGERLRDRKTQSGKLPNPLLKDESPDSSLIAELPAVRLWPKPAGSLPIPYNSRTFFGTC</sequence>
<organism evidence="3 4">
    <name type="scientific">Monosporascus ibericus</name>
    <dbReference type="NCBI Taxonomy" id="155417"/>
    <lineage>
        <taxon>Eukaryota</taxon>
        <taxon>Fungi</taxon>
        <taxon>Dikarya</taxon>
        <taxon>Ascomycota</taxon>
        <taxon>Pezizomycotina</taxon>
        <taxon>Sordariomycetes</taxon>
        <taxon>Xylariomycetidae</taxon>
        <taxon>Xylariales</taxon>
        <taxon>Xylariales incertae sedis</taxon>
        <taxon>Monosporascus</taxon>
    </lineage>
</organism>
<protein>
    <recommendedName>
        <fullName evidence="2">Gfd2/YDR514C-like C-terminal domain-containing protein</fullName>
    </recommendedName>
</protein>
<dbReference type="Proteomes" id="UP000293360">
    <property type="component" value="Unassembled WGS sequence"/>
</dbReference>
<dbReference type="InterPro" id="IPR040151">
    <property type="entry name" value="Gfd2/YDR514C-like"/>
</dbReference>
<dbReference type="PANTHER" id="PTHR28083:SF1">
    <property type="entry name" value="GOOD FOR FULL DBP5 ACTIVITY PROTEIN 2"/>
    <property type="match status" value="1"/>
</dbReference>
<dbReference type="SUPFAM" id="SSF53098">
    <property type="entry name" value="Ribonuclease H-like"/>
    <property type="match status" value="1"/>
</dbReference>
<feature type="compositionally biased region" description="Acidic residues" evidence="1">
    <location>
        <begin position="56"/>
        <end position="67"/>
    </location>
</feature>
<dbReference type="InterPro" id="IPR012337">
    <property type="entry name" value="RNaseH-like_sf"/>
</dbReference>
<dbReference type="InterPro" id="IPR036397">
    <property type="entry name" value="RNaseH_sf"/>
</dbReference>
<dbReference type="EMBL" id="QJNU01000942">
    <property type="protein sequence ID" value="RYO82410.1"/>
    <property type="molecule type" value="Genomic_DNA"/>
</dbReference>
<keyword evidence="4" id="KW-1185">Reference proteome</keyword>
<comment type="caution">
    <text evidence="3">The sequence shown here is derived from an EMBL/GenBank/DDBJ whole genome shotgun (WGS) entry which is preliminary data.</text>
</comment>
<gene>
    <name evidence="3" type="ORF">DL764_009610</name>
</gene>
<feature type="compositionally biased region" description="Polar residues" evidence="1">
    <location>
        <begin position="71"/>
        <end position="90"/>
    </location>
</feature>
<dbReference type="InterPro" id="IPR048519">
    <property type="entry name" value="Gfd2/YDR514C-like_C"/>
</dbReference>
<proteinExistence type="predicted"/>
<dbReference type="Gene3D" id="3.30.420.10">
    <property type="entry name" value="Ribonuclease H-like superfamily/Ribonuclease H"/>
    <property type="match status" value="1"/>
</dbReference>
<dbReference type="GO" id="GO:0003676">
    <property type="term" value="F:nucleic acid binding"/>
    <property type="evidence" value="ECO:0007669"/>
    <property type="project" value="InterPro"/>
</dbReference>
<accession>A0A4Q4SXB6</accession>
<dbReference type="OrthoDB" id="5953249at2759"/>
<evidence type="ECO:0000256" key="1">
    <source>
        <dbReference type="SAM" id="MobiDB-lite"/>
    </source>
</evidence>
<feature type="compositionally biased region" description="Basic and acidic residues" evidence="1">
    <location>
        <begin position="17"/>
        <end position="35"/>
    </location>
</feature>
<feature type="domain" description="Gfd2/YDR514C-like C-terminal" evidence="2">
    <location>
        <begin position="206"/>
        <end position="383"/>
    </location>
</feature>
<name>A0A4Q4SXB6_9PEZI</name>